<dbReference type="InterPro" id="IPR007238">
    <property type="entry name" value="DNA_primase_lsu_euk/arc"/>
</dbReference>
<dbReference type="EMBL" id="JAKRVX010000001">
    <property type="protein sequence ID" value="MCL9815949.1"/>
    <property type="molecule type" value="Genomic_DNA"/>
</dbReference>
<comment type="subunit">
    <text evidence="8">Heterodimer of a small subunit (PriS) and a large subunit (PriL).</text>
</comment>
<feature type="domain" description="DNA primase large subunit C-terminal" evidence="9">
    <location>
        <begin position="239"/>
        <end position="350"/>
    </location>
</feature>
<evidence type="ECO:0000256" key="8">
    <source>
        <dbReference type="HAMAP-Rule" id="MF_00701"/>
    </source>
</evidence>
<dbReference type="CDD" id="cd06560">
    <property type="entry name" value="PriL"/>
    <property type="match status" value="1"/>
</dbReference>
<gene>
    <name evidence="8" type="primary">priL</name>
    <name evidence="10" type="ORF">AArcSt2_03240</name>
</gene>
<comment type="caution">
    <text evidence="8">Lacks conserved residue(s) required for the propagation of feature annotation.</text>
</comment>
<keyword evidence="3 8" id="KW-0639">Primosome</keyword>
<comment type="caution">
    <text evidence="10">The sequence shown here is derived from an EMBL/GenBank/DDBJ whole genome shotgun (WGS) entry which is preliminary data.</text>
</comment>
<dbReference type="InterPro" id="IPR058560">
    <property type="entry name" value="DNA_primase_C"/>
</dbReference>
<dbReference type="Pfam" id="PF04104">
    <property type="entry name" value="DNA_primase_lrg"/>
    <property type="match status" value="1"/>
</dbReference>
<comment type="similarity">
    <text evidence="8">Belongs to the eukaryotic-type primase large subunit family.</text>
</comment>
<keyword evidence="4 8" id="KW-0235">DNA replication</keyword>
<keyword evidence="5" id="KW-0479">Metal-binding</keyword>
<proteinExistence type="inferred from homology"/>
<comment type="cofactor">
    <cofactor evidence="1">
        <name>[4Fe-4S] cluster</name>
        <dbReference type="ChEBI" id="CHEBI:49883"/>
    </cofactor>
</comment>
<evidence type="ECO:0000313" key="10">
    <source>
        <dbReference type="EMBL" id="MCL9815949.1"/>
    </source>
</evidence>
<evidence type="ECO:0000259" key="9">
    <source>
        <dbReference type="Pfam" id="PF04104"/>
    </source>
</evidence>
<evidence type="ECO:0000313" key="11">
    <source>
        <dbReference type="Proteomes" id="UP001203207"/>
    </source>
</evidence>
<dbReference type="Pfam" id="PF26466">
    <property type="entry name" value="DNA_primase_lrg_N"/>
    <property type="match status" value="1"/>
</dbReference>
<reference evidence="10" key="2">
    <citation type="submission" date="2022-02" db="EMBL/GenBank/DDBJ databases">
        <authorList>
            <person name="Elcheninov A.G."/>
            <person name="Sorokin D.Y."/>
            <person name="Kublanov I.V."/>
        </authorList>
    </citation>
    <scope>NUCLEOTIDE SEQUENCE</scope>
    <source>
        <strain evidence="10">AArc-St2</strain>
    </source>
</reference>
<keyword evidence="6" id="KW-0408">Iron</keyword>
<dbReference type="GO" id="GO:0003899">
    <property type="term" value="F:DNA-directed RNA polymerase activity"/>
    <property type="evidence" value="ECO:0007669"/>
    <property type="project" value="InterPro"/>
</dbReference>
<evidence type="ECO:0000256" key="4">
    <source>
        <dbReference type="ARBA" id="ARBA00022705"/>
    </source>
</evidence>
<evidence type="ECO:0000256" key="6">
    <source>
        <dbReference type="ARBA" id="ARBA00023004"/>
    </source>
</evidence>
<dbReference type="PANTHER" id="PTHR10537">
    <property type="entry name" value="DNA PRIMASE LARGE SUBUNIT"/>
    <property type="match status" value="1"/>
</dbReference>
<dbReference type="Proteomes" id="UP001203207">
    <property type="component" value="Unassembled WGS sequence"/>
</dbReference>
<dbReference type="PANTHER" id="PTHR10537:SF3">
    <property type="entry name" value="DNA PRIMASE LARGE SUBUNIT"/>
    <property type="match status" value="1"/>
</dbReference>
<organism evidence="10 11">
    <name type="scientific">Natronocalculus amylovorans</name>
    <dbReference type="NCBI Taxonomy" id="2917812"/>
    <lineage>
        <taxon>Archaea</taxon>
        <taxon>Methanobacteriati</taxon>
        <taxon>Methanobacteriota</taxon>
        <taxon>Stenosarchaea group</taxon>
        <taxon>Halobacteria</taxon>
        <taxon>Halobacteriales</taxon>
        <taxon>Haloferacaceae</taxon>
        <taxon>Natronocalculus</taxon>
    </lineage>
</organism>
<keyword evidence="7" id="KW-0411">Iron-sulfur</keyword>
<keyword evidence="11" id="KW-1185">Reference proteome</keyword>
<dbReference type="GO" id="GO:0046872">
    <property type="term" value="F:metal ion binding"/>
    <property type="evidence" value="ECO:0007669"/>
    <property type="project" value="UniProtKB-KW"/>
</dbReference>
<keyword evidence="2" id="KW-0004">4Fe-4S</keyword>
<evidence type="ECO:0000256" key="5">
    <source>
        <dbReference type="ARBA" id="ARBA00022723"/>
    </source>
</evidence>
<dbReference type="InterPro" id="IPR023642">
    <property type="entry name" value="DNA_primase_lsu_PriL"/>
</dbReference>
<dbReference type="GO" id="GO:1990077">
    <property type="term" value="C:primosome complex"/>
    <property type="evidence" value="ECO:0007669"/>
    <property type="project" value="UniProtKB-KW"/>
</dbReference>
<dbReference type="GO" id="GO:0006270">
    <property type="term" value="P:DNA replication initiation"/>
    <property type="evidence" value="ECO:0007669"/>
    <property type="project" value="TreeGrafter"/>
</dbReference>
<name>A0AAE3FV64_9EURY</name>
<dbReference type="GO" id="GO:0051539">
    <property type="term" value="F:4 iron, 4 sulfur cluster binding"/>
    <property type="evidence" value="ECO:0007669"/>
    <property type="project" value="UniProtKB-KW"/>
</dbReference>
<evidence type="ECO:0000256" key="3">
    <source>
        <dbReference type="ARBA" id="ARBA00022515"/>
    </source>
</evidence>
<evidence type="ECO:0000256" key="7">
    <source>
        <dbReference type="ARBA" id="ARBA00023014"/>
    </source>
</evidence>
<dbReference type="AlphaFoldDB" id="A0AAE3FV64"/>
<dbReference type="GO" id="GO:0006269">
    <property type="term" value="P:DNA replication, synthesis of primer"/>
    <property type="evidence" value="ECO:0007669"/>
    <property type="project" value="UniProtKB-UniRule"/>
</dbReference>
<protein>
    <recommendedName>
        <fullName evidence="8">DNA primase large subunit PriL</fullName>
    </recommendedName>
</protein>
<evidence type="ECO:0000256" key="1">
    <source>
        <dbReference type="ARBA" id="ARBA00001966"/>
    </source>
</evidence>
<accession>A0AAE3FV64</accession>
<comment type="function">
    <text evidence="8">Regulatory subunit of DNA primase, an RNA polymerase that catalyzes the synthesis of short RNA molecules used as primers for DNA polymerase during DNA replication. Stabilizes and modulates the activity of the small subunit, increasing the rate of DNA synthesis, and conferring RNA synthesis capability. The DNA polymerase activity may enable DNA primase to also catalyze primer extension after primer synthesis. May also play a role in DNA repair.</text>
</comment>
<dbReference type="SUPFAM" id="SSF140914">
    <property type="entry name" value="PriB N-terminal domain-like"/>
    <property type="match status" value="1"/>
</dbReference>
<reference evidence="10" key="1">
    <citation type="journal article" date="2022" name="Syst. Appl. Microbiol.">
        <title>Natronocalculus amylovorans gen. nov., sp. nov., and Natranaeroarchaeum aerophilus sp. nov., dominant culturable amylolytic natronoarchaea from hypersaline soda lakes in southwestern Siberia.</title>
        <authorList>
            <person name="Sorokin D.Y."/>
            <person name="Elcheninov A.G."/>
            <person name="Khizhniak T.V."/>
            <person name="Koenen M."/>
            <person name="Bale N.J."/>
            <person name="Damste J.S.S."/>
            <person name="Kublanov I.V."/>
        </authorList>
    </citation>
    <scope>NUCLEOTIDE SEQUENCE</scope>
    <source>
        <strain evidence="10">AArc-St2</strain>
    </source>
</reference>
<dbReference type="RefSeq" id="WP_250582863.1">
    <property type="nucleotide sequence ID" value="NZ_JAKRVX010000001.1"/>
</dbReference>
<sequence length="362" mass="41083">MNSLHARYPFFEAARDAVRDADVDLSELIAAEDPAVERAHERVRRSLLEGTARSETPDAWTETQELLSYPVARILVSLLNSAPAIEKYAQAEAKTAIDRLQTDIEADDDELRSTSTVRLDRKRLLRELGLSAVIVPEPTTGPREPAWFRIDVGPYLELSSSTWREKWKLVNRELVDGQVRVERHELQKLLQKAVTNQVQAGLPFEGLENNPISDALEAELADLNRLLSQRSTVGAIDFVARELFPPCIENLLQKAENETQLIPVESFTLMAFLTGIGMDADEIVAFCDASSLDPEGIRYQIEYLKDDRGTQYPPPSCETLNTYGICHNEDEHWKQAGDPLTYYKKQVEQRRDDVTDWRETRS</sequence>
<evidence type="ECO:0000256" key="2">
    <source>
        <dbReference type="ARBA" id="ARBA00022485"/>
    </source>
</evidence>
<dbReference type="HAMAP" id="MF_00701">
    <property type="entry name" value="DNA_primase_lrg_arc"/>
    <property type="match status" value="1"/>
</dbReference>